<comment type="caution">
    <text evidence="2">The sequence shown here is derived from an EMBL/GenBank/DDBJ whole genome shotgun (WGS) entry which is preliminary data.</text>
</comment>
<dbReference type="Proteomes" id="UP000077428">
    <property type="component" value="Unassembled WGS sequence"/>
</dbReference>
<keyword evidence="1" id="KW-0472">Membrane</keyword>
<feature type="transmembrane region" description="Helical" evidence="1">
    <location>
        <begin position="32"/>
        <end position="51"/>
    </location>
</feature>
<dbReference type="AlphaFoldDB" id="A0A166B9H1"/>
<dbReference type="EMBL" id="LWMU01000059">
    <property type="protein sequence ID" value="KZX13046.1"/>
    <property type="molecule type" value="Genomic_DNA"/>
</dbReference>
<feature type="transmembrane region" description="Helical" evidence="1">
    <location>
        <begin position="86"/>
        <end position="105"/>
    </location>
</feature>
<sequence length="110" mass="12968">MGIYEIIFRTCGHLCHQKSERSFFIGNYQFPFCARCSGILFGVLIGLPISLAVPFENFYLIIFLWIPMIIDGLVQKHTSYLSNNRRRLITGLLFGFGYMYVFMMLDRMFW</sequence>
<keyword evidence="1" id="KW-1133">Transmembrane helix</keyword>
<dbReference type="PATRIC" id="fig|66851.6.peg.1041"/>
<evidence type="ECO:0008006" key="4">
    <source>
        <dbReference type="Google" id="ProtNLM"/>
    </source>
</evidence>
<organism evidence="2 3">
    <name type="scientific">Methanobrevibacter oralis</name>
    <dbReference type="NCBI Taxonomy" id="66851"/>
    <lineage>
        <taxon>Archaea</taxon>
        <taxon>Methanobacteriati</taxon>
        <taxon>Methanobacteriota</taxon>
        <taxon>Methanomada group</taxon>
        <taxon>Methanobacteria</taxon>
        <taxon>Methanobacteriales</taxon>
        <taxon>Methanobacteriaceae</taxon>
        <taxon>Methanobrevibacter</taxon>
    </lineage>
</organism>
<keyword evidence="1" id="KW-0812">Transmembrane</keyword>
<keyword evidence="3" id="KW-1185">Reference proteome</keyword>
<evidence type="ECO:0000313" key="2">
    <source>
        <dbReference type="EMBL" id="KZX13046.1"/>
    </source>
</evidence>
<feature type="transmembrane region" description="Helical" evidence="1">
    <location>
        <begin position="57"/>
        <end position="74"/>
    </location>
</feature>
<reference evidence="3" key="1">
    <citation type="journal article" date="2016" name="Genome Announc.">
        <title>Draft Genome Sequences of Methanobrevibacter curvatus DSM11111, Methanobrevibacter cuticularis DSM11139, Methanobrevibacter filiformis DSM11501, and Methanobrevibacter oralis DSM7256.</title>
        <authorList>
            <person name="Poehlein A."/>
            <person name="Seedorf H."/>
        </authorList>
    </citation>
    <scope>NUCLEOTIDE SEQUENCE [LARGE SCALE GENOMIC DNA]</scope>
    <source>
        <strain evidence="3">DSM 7256 / JCM 30027 / ZR</strain>
    </source>
</reference>
<name>A0A166B9H1_METOA</name>
<evidence type="ECO:0000313" key="3">
    <source>
        <dbReference type="Proteomes" id="UP000077428"/>
    </source>
</evidence>
<dbReference type="RefSeq" id="WP_042693972.1">
    <property type="nucleotide sequence ID" value="NZ_CABMAB010000031.1"/>
</dbReference>
<evidence type="ECO:0000256" key="1">
    <source>
        <dbReference type="SAM" id="Phobius"/>
    </source>
</evidence>
<dbReference type="OrthoDB" id="65798at2157"/>
<accession>A0A166B9H1</accession>
<dbReference type="InterPro" id="IPR019206">
    <property type="entry name" value="DUF2085_TM"/>
</dbReference>
<gene>
    <name evidence="2" type="ORF">MBORA_09490</name>
</gene>
<protein>
    <recommendedName>
        <fullName evidence="4">DUF2085 domain-containing protein</fullName>
    </recommendedName>
</protein>
<dbReference type="Pfam" id="PF09858">
    <property type="entry name" value="DUF2085"/>
    <property type="match status" value="1"/>
</dbReference>
<proteinExistence type="predicted"/>